<protein>
    <submittedName>
        <fullName evidence="2">Transglycosylase SLT domain-containing protein</fullName>
    </submittedName>
</protein>
<dbReference type="CDD" id="cd13399">
    <property type="entry name" value="Slt35-like"/>
    <property type="match status" value="1"/>
</dbReference>
<dbReference type="InterPro" id="IPR031304">
    <property type="entry name" value="SLT_2"/>
</dbReference>
<proteinExistence type="predicted"/>
<gene>
    <name evidence="2" type="ORF">SAMN06295879_0354</name>
</gene>
<dbReference type="Pfam" id="PF13406">
    <property type="entry name" value="SLT_2"/>
    <property type="match status" value="1"/>
</dbReference>
<dbReference type="GO" id="GO:0009253">
    <property type="term" value="P:peptidoglycan catabolic process"/>
    <property type="evidence" value="ECO:0007669"/>
    <property type="project" value="TreeGrafter"/>
</dbReference>
<accession>A0A1T4WXK8</accession>
<evidence type="ECO:0000259" key="1">
    <source>
        <dbReference type="Pfam" id="PF13406"/>
    </source>
</evidence>
<evidence type="ECO:0000313" key="3">
    <source>
        <dbReference type="Proteomes" id="UP000189735"/>
    </source>
</evidence>
<sequence length="253" mass="25982">MSDPIRTLEAVRRSLLLVPALAVALVLSGCTTSPEPSEPETAEAPAKATPEAAIAPVVEPWAGLPTLVDADWAAKAAAATGIPDRAMLAYGGAAVYVANQNPGCNLGWNTLAGIGEMESHHGTIDGSSIGADGLVTPPILGIALDGSSTNEIPDSDQGAIDGDAKWDRAVGPLQFIPDSWRNWGADGSGDGKVDPQNFDDAVLATANYLCHAGGDLSVPDNWRMAIAAYNDAAPYAVGVSEYAIRYSNDVATG</sequence>
<dbReference type="Proteomes" id="UP000189735">
    <property type="component" value="Unassembled WGS sequence"/>
</dbReference>
<dbReference type="AlphaFoldDB" id="A0A1T4WXK8"/>
<dbReference type="SUPFAM" id="SSF53955">
    <property type="entry name" value="Lysozyme-like"/>
    <property type="match status" value="1"/>
</dbReference>
<dbReference type="PANTHER" id="PTHR30163">
    <property type="entry name" value="MEMBRANE-BOUND LYTIC MUREIN TRANSGLYCOSYLASE B"/>
    <property type="match status" value="1"/>
</dbReference>
<dbReference type="GO" id="GO:0008933">
    <property type="term" value="F:peptidoglycan lytic transglycosylase activity"/>
    <property type="evidence" value="ECO:0007669"/>
    <property type="project" value="TreeGrafter"/>
</dbReference>
<dbReference type="InterPro" id="IPR043426">
    <property type="entry name" value="MltB-like"/>
</dbReference>
<dbReference type="EMBL" id="FUYG01000001">
    <property type="protein sequence ID" value="SKA81608.1"/>
    <property type="molecule type" value="Genomic_DNA"/>
</dbReference>
<dbReference type="PANTHER" id="PTHR30163:SF8">
    <property type="entry name" value="LYTIC MUREIN TRANSGLYCOSYLASE"/>
    <property type="match status" value="1"/>
</dbReference>
<organism evidence="2 3">
    <name type="scientific">Agreia bicolorata</name>
    <dbReference type="NCBI Taxonomy" id="110935"/>
    <lineage>
        <taxon>Bacteria</taxon>
        <taxon>Bacillati</taxon>
        <taxon>Actinomycetota</taxon>
        <taxon>Actinomycetes</taxon>
        <taxon>Micrococcales</taxon>
        <taxon>Microbacteriaceae</taxon>
        <taxon>Agreia</taxon>
    </lineage>
</organism>
<dbReference type="Gene3D" id="1.10.8.350">
    <property type="entry name" value="Bacterial muramidase"/>
    <property type="match status" value="1"/>
</dbReference>
<dbReference type="InterPro" id="IPR023346">
    <property type="entry name" value="Lysozyme-like_dom_sf"/>
</dbReference>
<evidence type="ECO:0000313" key="2">
    <source>
        <dbReference type="EMBL" id="SKA81608.1"/>
    </source>
</evidence>
<feature type="domain" description="Transglycosylase SLT" evidence="1">
    <location>
        <begin position="166"/>
        <end position="213"/>
    </location>
</feature>
<name>A0A1T4WXK8_9MICO</name>
<reference evidence="3" key="1">
    <citation type="submission" date="2017-02" db="EMBL/GenBank/DDBJ databases">
        <authorList>
            <person name="Varghese N."/>
            <person name="Submissions S."/>
        </authorList>
    </citation>
    <scope>NUCLEOTIDE SEQUENCE [LARGE SCALE GENOMIC DNA]</scope>
    <source>
        <strain evidence="3">VKM Ac-2052</strain>
    </source>
</reference>
<dbReference type="PROSITE" id="PS51257">
    <property type="entry name" value="PROKAR_LIPOPROTEIN"/>
    <property type="match status" value="1"/>
</dbReference>
<dbReference type="Gene3D" id="1.10.530.10">
    <property type="match status" value="1"/>
</dbReference>